<proteinExistence type="inferred from homology"/>
<dbReference type="Gene3D" id="3.40.190.290">
    <property type="match status" value="1"/>
</dbReference>
<dbReference type="InterPro" id="IPR047788">
    <property type="entry name" value="LysR-like_Sec_metab"/>
</dbReference>
<dbReference type="InParanoid" id="A0A140L4D3"/>
<evidence type="ECO:0000259" key="5">
    <source>
        <dbReference type="PROSITE" id="PS50931"/>
    </source>
</evidence>
<comment type="similarity">
    <text evidence="1">Belongs to the LysR transcriptional regulatory family.</text>
</comment>
<dbReference type="InterPro" id="IPR036390">
    <property type="entry name" value="WH_DNA-bd_sf"/>
</dbReference>
<dbReference type="InterPro" id="IPR000847">
    <property type="entry name" value="LysR_HTH_N"/>
</dbReference>
<dbReference type="AlphaFoldDB" id="A0A140L4D3"/>
<keyword evidence="3" id="KW-0238">DNA-binding</keyword>
<accession>A0A140L4D3</accession>
<keyword evidence="4" id="KW-0804">Transcription</keyword>
<name>A0A140L4D3_9FIRM</name>
<sequence length="325" mass="36741">MKIYGMMFQRYAIINIKETKKGEDEMNIQSLKSFIAIAETKSMSRAAELLFVTQPALSQQIKQLETYFSVQLLERTNRGIKLTEAGKILYEHARQIVTLYQTLEKEMEDFRASITGSLTVGASSIVGGYAVPCSIFIFKEKYPESHITLKVGNRRQILEDLKNGTIDVAIVEGEKPDGNLFSSEIGNDEMVVIAPNRKPWDERNILSLDEFLKQPLIMREEGSGTRQMIEKYLSRLGIDKNQLNVVMELSSADSIKAAVEAGHGISIMPKLALKKELYNKTLVALKIENITLFQKIHIAYKHEKAQSNVAKAFIKFMHSPNRGFC</sequence>
<dbReference type="Proteomes" id="UP000070427">
    <property type="component" value="Unassembled WGS sequence"/>
</dbReference>
<protein>
    <submittedName>
        <fullName evidence="6">HTH-type transcriptional activator CmpR</fullName>
    </submittedName>
</protein>
<dbReference type="Pfam" id="PF03466">
    <property type="entry name" value="LysR_substrate"/>
    <property type="match status" value="1"/>
</dbReference>
<keyword evidence="2" id="KW-0805">Transcription regulation</keyword>
<dbReference type="SUPFAM" id="SSF53850">
    <property type="entry name" value="Periplasmic binding protein-like II"/>
    <property type="match status" value="1"/>
</dbReference>
<evidence type="ECO:0000256" key="3">
    <source>
        <dbReference type="ARBA" id="ARBA00023125"/>
    </source>
</evidence>
<dbReference type="Gene3D" id="1.10.10.10">
    <property type="entry name" value="Winged helix-like DNA-binding domain superfamily/Winged helix DNA-binding domain"/>
    <property type="match status" value="1"/>
</dbReference>
<evidence type="ECO:0000256" key="1">
    <source>
        <dbReference type="ARBA" id="ARBA00009437"/>
    </source>
</evidence>
<dbReference type="PROSITE" id="PS50931">
    <property type="entry name" value="HTH_LYSR"/>
    <property type="match status" value="1"/>
</dbReference>
<evidence type="ECO:0000256" key="2">
    <source>
        <dbReference type="ARBA" id="ARBA00023015"/>
    </source>
</evidence>
<dbReference type="FunCoup" id="A0A140L4D3">
    <property type="interactions" value="170"/>
</dbReference>
<dbReference type="FunFam" id="1.10.10.10:FF:000001">
    <property type="entry name" value="LysR family transcriptional regulator"/>
    <property type="match status" value="1"/>
</dbReference>
<evidence type="ECO:0000313" key="6">
    <source>
        <dbReference type="EMBL" id="KXG75408.1"/>
    </source>
</evidence>
<dbReference type="InterPro" id="IPR036388">
    <property type="entry name" value="WH-like_DNA-bd_sf"/>
</dbReference>
<dbReference type="GO" id="GO:0000976">
    <property type="term" value="F:transcription cis-regulatory region binding"/>
    <property type="evidence" value="ECO:0007669"/>
    <property type="project" value="TreeGrafter"/>
</dbReference>
<dbReference type="CDD" id="cd08420">
    <property type="entry name" value="PBP2_CysL_like"/>
    <property type="match status" value="1"/>
</dbReference>
<dbReference type="InterPro" id="IPR005119">
    <property type="entry name" value="LysR_subst-bd"/>
</dbReference>
<gene>
    <name evidence="6" type="primary">cmpR_3</name>
    <name evidence="6" type="ORF">AN618_19200</name>
</gene>
<dbReference type="PANTHER" id="PTHR30126">
    <property type="entry name" value="HTH-TYPE TRANSCRIPTIONAL REGULATOR"/>
    <property type="match status" value="1"/>
</dbReference>
<dbReference type="RefSeq" id="WP_245628474.1">
    <property type="nucleotide sequence ID" value="NZ_LOED01000027.1"/>
</dbReference>
<evidence type="ECO:0000256" key="4">
    <source>
        <dbReference type="ARBA" id="ARBA00023163"/>
    </source>
</evidence>
<feature type="domain" description="HTH lysR-type" evidence="5">
    <location>
        <begin position="26"/>
        <end position="83"/>
    </location>
</feature>
<dbReference type="SUPFAM" id="SSF46785">
    <property type="entry name" value="Winged helix' DNA-binding domain"/>
    <property type="match status" value="1"/>
</dbReference>
<dbReference type="EMBL" id="LOED01000027">
    <property type="protein sequence ID" value="KXG75408.1"/>
    <property type="molecule type" value="Genomic_DNA"/>
</dbReference>
<dbReference type="Pfam" id="PF00126">
    <property type="entry name" value="HTH_1"/>
    <property type="match status" value="1"/>
</dbReference>
<evidence type="ECO:0000313" key="7">
    <source>
        <dbReference type="Proteomes" id="UP000070427"/>
    </source>
</evidence>
<comment type="caution">
    <text evidence="6">The sequence shown here is derived from an EMBL/GenBank/DDBJ whole genome shotgun (WGS) entry which is preliminary data.</text>
</comment>
<dbReference type="NCBIfam" id="NF040786">
    <property type="entry name" value="LysR_Sec_metab"/>
    <property type="match status" value="1"/>
</dbReference>
<reference evidence="6 7" key="1">
    <citation type="submission" date="2015-12" db="EMBL/GenBank/DDBJ databases">
        <title>Draft genome sequnece of Fervidicola ferrireducens strain Y170.</title>
        <authorList>
            <person name="Patel B.K."/>
        </authorList>
    </citation>
    <scope>NUCLEOTIDE SEQUENCE [LARGE SCALE GENOMIC DNA]</scope>
    <source>
        <strain evidence="6 7">Y170</strain>
    </source>
</reference>
<dbReference type="PATRIC" id="fig|520764.3.peg.2058"/>
<dbReference type="GO" id="GO:0003700">
    <property type="term" value="F:DNA-binding transcription factor activity"/>
    <property type="evidence" value="ECO:0007669"/>
    <property type="project" value="InterPro"/>
</dbReference>
<dbReference type="STRING" id="520764.AN618_19200"/>
<organism evidence="6 7">
    <name type="scientific">Fervidicola ferrireducens</name>
    <dbReference type="NCBI Taxonomy" id="520764"/>
    <lineage>
        <taxon>Bacteria</taxon>
        <taxon>Bacillati</taxon>
        <taxon>Bacillota</taxon>
        <taxon>Clostridia</taxon>
        <taxon>Thermosediminibacterales</taxon>
        <taxon>Thermosediminibacteraceae</taxon>
        <taxon>Fervidicola</taxon>
    </lineage>
</organism>
<dbReference type="PANTHER" id="PTHR30126:SF40">
    <property type="entry name" value="HTH-TYPE TRANSCRIPTIONAL REGULATOR GLTR"/>
    <property type="match status" value="1"/>
</dbReference>
<keyword evidence="7" id="KW-1185">Reference proteome</keyword>
<dbReference type="PRINTS" id="PR00039">
    <property type="entry name" value="HTHLYSR"/>
</dbReference>